<dbReference type="GO" id="GO:0008270">
    <property type="term" value="F:zinc ion binding"/>
    <property type="evidence" value="ECO:0007669"/>
    <property type="project" value="UniProtKB-KW"/>
</dbReference>
<evidence type="ECO:0000313" key="5">
    <source>
        <dbReference type="EMBL" id="KAK2966737.1"/>
    </source>
</evidence>
<proteinExistence type="predicted"/>
<dbReference type="Proteomes" id="UP001187471">
    <property type="component" value="Unassembled WGS sequence"/>
</dbReference>
<evidence type="ECO:0000256" key="4">
    <source>
        <dbReference type="SAM" id="MobiDB-lite"/>
    </source>
</evidence>
<evidence type="ECO:0000256" key="3">
    <source>
        <dbReference type="ARBA" id="ARBA00022833"/>
    </source>
</evidence>
<sequence>MAIRIDYYDFHRSSESKPSQPYRSLHVSGRRHLAPDPTITTGNRPVHRSTRKRSITPPYFRYLFHRIVDVLLNSFDFSGVQTDKVRLEIEKRRKRNSRRIIAAVEYGMMKRLRAKEEEIEKIGKLNWALEERVKSLCVQEENHRLHSGNEAAAALMDDAESCCGSNYNGGGGDN</sequence>
<evidence type="ECO:0000313" key="6">
    <source>
        <dbReference type="Proteomes" id="UP001187471"/>
    </source>
</evidence>
<dbReference type="EMBL" id="JAVXUO010003099">
    <property type="protein sequence ID" value="KAK2966737.1"/>
    <property type="molecule type" value="Genomic_DNA"/>
</dbReference>
<reference evidence="5" key="1">
    <citation type="submission" date="2022-12" db="EMBL/GenBank/DDBJ databases">
        <title>Draft genome assemblies for two species of Escallonia (Escalloniales).</title>
        <authorList>
            <person name="Chanderbali A."/>
            <person name="Dervinis C."/>
            <person name="Anghel I."/>
            <person name="Soltis D."/>
            <person name="Soltis P."/>
            <person name="Zapata F."/>
        </authorList>
    </citation>
    <scope>NUCLEOTIDE SEQUENCE</scope>
    <source>
        <strain evidence="5">UCBG92.1500</strain>
        <tissue evidence="5">Leaf</tissue>
    </source>
</reference>
<dbReference type="GO" id="GO:0043067">
    <property type="term" value="P:regulation of programmed cell death"/>
    <property type="evidence" value="ECO:0007669"/>
    <property type="project" value="TreeGrafter"/>
</dbReference>
<keyword evidence="1" id="KW-0479">Metal-binding</keyword>
<comment type="caution">
    <text evidence="5">The sequence shown here is derived from an EMBL/GenBank/DDBJ whole genome shotgun (WGS) entry which is preliminary data.</text>
</comment>
<protein>
    <submittedName>
        <fullName evidence="5">Uncharacterized protein</fullName>
    </submittedName>
</protein>
<dbReference type="GO" id="GO:0004842">
    <property type="term" value="F:ubiquitin-protein transferase activity"/>
    <property type="evidence" value="ECO:0007669"/>
    <property type="project" value="TreeGrafter"/>
</dbReference>
<name>A0AA88U9C8_9ASTE</name>
<keyword evidence="3" id="KW-0862">Zinc</keyword>
<accession>A0AA88U9C8</accession>
<evidence type="ECO:0000256" key="2">
    <source>
        <dbReference type="ARBA" id="ARBA00022771"/>
    </source>
</evidence>
<gene>
    <name evidence="5" type="ORF">RJ640_001061</name>
</gene>
<keyword evidence="6" id="KW-1185">Reference proteome</keyword>
<organism evidence="5 6">
    <name type="scientific">Escallonia rubra</name>
    <dbReference type="NCBI Taxonomy" id="112253"/>
    <lineage>
        <taxon>Eukaryota</taxon>
        <taxon>Viridiplantae</taxon>
        <taxon>Streptophyta</taxon>
        <taxon>Embryophyta</taxon>
        <taxon>Tracheophyta</taxon>
        <taxon>Spermatophyta</taxon>
        <taxon>Magnoliopsida</taxon>
        <taxon>eudicotyledons</taxon>
        <taxon>Gunneridae</taxon>
        <taxon>Pentapetalae</taxon>
        <taxon>asterids</taxon>
        <taxon>campanulids</taxon>
        <taxon>Escalloniales</taxon>
        <taxon>Escalloniaceae</taxon>
        <taxon>Escallonia</taxon>
    </lineage>
</organism>
<keyword evidence="2" id="KW-0863">Zinc-finger</keyword>
<dbReference type="AlphaFoldDB" id="A0AA88U9C8"/>
<evidence type="ECO:0000256" key="1">
    <source>
        <dbReference type="ARBA" id="ARBA00022723"/>
    </source>
</evidence>
<dbReference type="PANTHER" id="PTHR42647">
    <property type="entry name" value="SBP (S-RIBONUCLEASE BINDING PROTEIN) FAMILY PROTEIN"/>
    <property type="match status" value="1"/>
</dbReference>
<dbReference type="PANTHER" id="PTHR42647:SF12">
    <property type="entry name" value="BOI-RELATED E3 UBIQUITIN-PROTEIN LIGASE 2-RELATED"/>
    <property type="match status" value="1"/>
</dbReference>
<feature type="region of interest" description="Disordered" evidence="4">
    <location>
        <begin position="13"/>
        <end position="51"/>
    </location>
</feature>